<feature type="non-terminal residue" evidence="10">
    <location>
        <position position="1"/>
    </location>
</feature>
<dbReference type="PROSITE" id="PS50835">
    <property type="entry name" value="IG_LIKE"/>
    <property type="match status" value="1"/>
</dbReference>
<organism evidence="10 11">
    <name type="scientific">Ovis ammon polii</name>
    <dbReference type="NCBI Taxonomy" id="230172"/>
    <lineage>
        <taxon>Eukaryota</taxon>
        <taxon>Metazoa</taxon>
        <taxon>Chordata</taxon>
        <taxon>Craniata</taxon>
        <taxon>Vertebrata</taxon>
        <taxon>Euteleostomi</taxon>
        <taxon>Mammalia</taxon>
        <taxon>Eutheria</taxon>
        <taxon>Laurasiatheria</taxon>
        <taxon>Artiodactyla</taxon>
        <taxon>Ruminantia</taxon>
        <taxon>Pecora</taxon>
        <taxon>Bovidae</taxon>
        <taxon>Caprinae</taxon>
        <taxon>Ovis</taxon>
    </lineage>
</organism>
<evidence type="ECO:0000313" key="11">
    <source>
        <dbReference type="Proteomes" id="UP001214576"/>
    </source>
</evidence>
<keyword evidence="7" id="KW-0812">Transmembrane</keyword>
<dbReference type="PANTHER" id="PTHR15443">
    <property type="entry name" value="ZONA PELLUCIDA BINDING PROTEIN SP38"/>
    <property type="match status" value="1"/>
</dbReference>
<dbReference type="GO" id="GO:0005576">
    <property type="term" value="C:extracellular region"/>
    <property type="evidence" value="ECO:0007669"/>
    <property type="project" value="UniProtKB-SubCell"/>
</dbReference>
<dbReference type="InterPro" id="IPR048806">
    <property type="entry name" value="ZPBP1/2_N"/>
</dbReference>
<evidence type="ECO:0000313" key="10">
    <source>
        <dbReference type="EMBL" id="KAI4543943.1"/>
    </source>
</evidence>
<dbReference type="Proteomes" id="UP001214576">
    <property type="component" value="Unassembled WGS sequence"/>
</dbReference>
<gene>
    <name evidence="10" type="ORF">MG293_006737</name>
</gene>
<dbReference type="Pfam" id="PF07354">
    <property type="entry name" value="Sp38"/>
    <property type="match status" value="1"/>
</dbReference>
<reference evidence="10" key="1">
    <citation type="submission" date="2022-03" db="EMBL/GenBank/DDBJ databases">
        <title>Genomic analyses of argali, domestic sheep and their hybrids provide insights into chromosomal evolution, heterosis and genetic basis of agronomic traits.</title>
        <authorList>
            <person name="Li M."/>
        </authorList>
    </citation>
    <scope>NUCLEOTIDE SEQUENCE</scope>
    <source>
        <strain evidence="10">CAU-MHL-2022a</strain>
        <tissue evidence="10">Skin</tissue>
    </source>
</reference>
<keyword evidence="5" id="KW-0325">Glycoprotein</keyword>
<comment type="similarity">
    <text evidence="3">Belongs to the zona pellucida-binding protein Sp38 family.</text>
</comment>
<comment type="subcellular location">
    <subcellularLocation>
        <location evidence="1">Cytoplasmic vesicle</location>
        <location evidence="1">Secretory vesicle</location>
        <location evidence="1">Acrosome</location>
    </subcellularLocation>
    <subcellularLocation>
        <location evidence="2">Secreted</location>
    </subcellularLocation>
</comment>
<evidence type="ECO:0000256" key="6">
    <source>
        <dbReference type="ARBA" id="ARBA00023329"/>
    </source>
</evidence>
<keyword evidence="4" id="KW-0964">Secreted</keyword>
<keyword evidence="7" id="KW-1133">Transmembrane helix</keyword>
<accession>A0AAD4YDG8</accession>
<dbReference type="GO" id="GO:0001675">
    <property type="term" value="P:acrosome assembly"/>
    <property type="evidence" value="ECO:0007669"/>
    <property type="project" value="TreeGrafter"/>
</dbReference>
<sequence length="335" mass="37884">MEASAPGRARRGWRRARAADSPLSRAAVVLVVSALVLWAPPSGEAAAGGAGPQLPEIFILLGHFNIVFSVKVYVMLHQKSPHVLCVTQRLRNSELIDPSFQWHGPKGKIISGRTLTAQITSTGSLVFQNFEESMSGVYTCFLEYKPTVEEVIKNLQLKYVVYAYREPHYYYQFTARYHAAPCNSIYNISFEKKLLQILSKLVLDLSCEVSLLKSECHRVKMQRAGLQNELFFTFSGKCMQFFKENEAKNLIERFFNQQVEVLGRRAEPLPEIYYIEGTLQMVWINRCFPGYGMNILKHPRCPECCVICSPGSYNSRDGIHCLQCNSSLVFGAKAC</sequence>
<dbReference type="Pfam" id="PF20626">
    <property type="entry name" value="EGF_Sp38_C"/>
    <property type="match status" value="1"/>
</dbReference>
<dbReference type="InterPro" id="IPR007110">
    <property type="entry name" value="Ig-like_dom"/>
</dbReference>
<dbReference type="CDD" id="cd00096">
    <property type="entry name" value="Ig"/>
    <property type="match status" value="1"/>
</dbReference>
<dbReference type="InterPro" id="IPR048805">
    <property type="entry name" value="ZPBP1/2_C"/>
</dbReference>
<keyword evidence="6" id="KW-0968">Cytoplasmic vesicle</keyword>
<evidence type="ECO:0000256" key="7">
    <source>
        <dbReference type="SAM" id="Phobius"/>
    </source>
</evidence>
<dbReference type="GO" id="GO:0002199">
    <property type="term" value="C:zona pellucida receptor complex"/>
    <property type="evidence" value="ECO:0007669"/>
    <property type="project" value="TreeGrafter"/>
</dbReference>
<dbReference type="AlphaFoldDB" id="A0AAD4YDG8"/>
<keyword evidence="8" id="KW-0732">Signal</keyword>
<evidence type="ECO:0000256" key="2">
    <source>
        <dbReference type="ARBA" id="ARBA00004613"/>
    </source>
</evidence>
<evidence type="ECO:0000256" key="1">
    <source>
        <dbReference type="ARBA" id="ARBA00004218"/>
    </source>
</evidence>
<evidence type="ECO:0000256" key="5">
    <source>
        <dbReference type="ARBA" id="ARBA00023180"/>
    </source>
</evidence>
<dbReference type="InterPro" id="IPR010857">
    <property type="entry name" value="Sp38-bd"/>
</dbReference>
<evidence type="ECO:0000256" key="4">
    <source>
        <dbReference type="ARBA" id="ARBA00022525"/>
    </source>
</evidence>
<dbReference type="GO" id="GO:0007339">
    <property type="term" value="P:binding of sperm to zona pellucida"/>
    <property type="evidence" value="ECO:0007669"/>
    <property type="project" value="InterPro"/>
</dbReference>
<keyword evidence="11" id="KW-1185">Reference proteome</keyword>
<feature type="signal peptide" evidence="8">
    <location>
        <begin position="1"/>
        <end position="45"/>
    </location>
</feature>
<evidence type="ECO:0000256" key="8">
    <source>
        <dbReference type="SAM" id="SignalP"/>
    </source>
</evidence>
<feature type="transmembrane region" description="Helical" evidence="7">
    <location>
        <begin position="55"/>
        <end position="74"/>
    </location>
</feature>
<feature type="domain" description="Ig-like" evidence="9">
    <location>
        <begin position="55"/>
        <end position="156"/>
    </location>
</feature>
<dbReference type="GO" id="GO:0001669">
    <property type="term" value="C:acrosomal vesicle"/>
    <property type="evidence" value="ECO:0007669"/>
    <property type="project" value="UniProtKB-SubCell"/>
</dbReference>
<keyword evidence="7" id="KW-0472">Membrane</keyword>
<proteinExistence type="inferred from homology"/>
<dbReference type="PANTHER" id="PTHR15443:SF5">
    <property type="entry name" value="ZONA PELLUCIDA-BINDING PROTEIN 1"/>
    <property type="match status" value="1"/>
</dbReference>
<protein>
    <recommendedName>
        <fullName evidence="9">Ig-like domain-containing protein</fullName>
    </recommendedName>
</protein>
<feature type="chain" id="PRO_5041913862" description="Ig-like domain-containing protein" evidence="8">
    <location>
        <begin position="46"/>
        <end position="335"/>
    </location>
</feature>
<dbReference type="EMBL" id="JAKZEL010000005">
    <property type="protein sequence ID" value="KAI4543943.1"/>
    <property type="molecule type" value="Genomic_DNA"/>
</dbReference>
<comment type="caution">
    <text evidence="10">The sequence shown here is derived from an EMBL/GenBank/DDBJ whole genome shotgun (WGS) entry which is preliminary data.</text>
</comment>
<evidence type="ECO:0000256" key="3">
    <source>
        <dbReference type="ARBA" id="ARBA00007196"/>
    </source>
</evidence>
<name>A0AAD4YDG8_OVIAM</name>
<evidence type="ECO:0000259" key="9">
    <source>
        <dbReference type="PROSITE" id="PS50835"/>
    </source>
</evidence>